<dbReference type="Proteomes" id="UP000276776">
    <property type="component" value="Unassembled WGS sequence"/>
</dbReference>
<reference evidence="1 2" key="2">
    <citation type="submission" date="2018-11" db="EMBL/GenBank/DDBJ databases">
        <authorList>
            <consortium name="Pathogen Informatics"/>
        </authorList>
    </citation>
    <scope>NUCLEOTIDE SEQUENCE [LARGE SCALE GENOMIC DNA]</scope>
</reference>
<name>A0A0N5CMF5_THECL</name>
<dbReference type="EMBL" id="UYYF01000161">
    <property type="protein sequence ID" value="VDM96717.1"/>
    <property type="molecule type" value="Genomic_DNA"/>
</dbReference>
<gene>
    <name evidence="1" type="ORF">TCLT_LOCUS1335</name>
</gene>
<evidence type="ECO:0000313" key="2">
    <source>
        <dbReference type="Proteomes" id="UP000276776"/>
    </source>
</evidence>
<dbReference type="AlphaFoldDB" id="A0A0N5CMF5"/>
<dbReference type="WBParaSite" id="TCLT_0000133401-mRNA-1">
    <property type="protein sequence ID" value="TCLT_0000133401-mRNA-1"/>
    <property type="gene ID" value="TCLT_0000133401"/>
</dbReference>
<organism evidence="3">
    <name type="scientific">Thelazia callipaeda</name>
    <name type="common">Oriental eyeworm</name>
    <name type="synonym">Parasitic nematode</name>
    <dbReference type="NCBI Taxonomy" id="103827"/>
    <lineage>
        <taxon>Eukaryota</taxon>
        <taxon>Metazoa</taxon>
        <taxon>Ecdysozoa</taxon>
        <taxon>Nematoda</taxon>
        <taxon>Chromadorea</taxon>
        <taxon>Rhabditida</taxon>
        <taxon>Spirurina</taxon>
        <taxon>Spiruromorpha</taxon>
        <taxon>Thelazioidea</taxon>
        <taxon>Thelaziidae</taxon>
        <taxon>Thelazia</taxon>
    </lineage>
</organism>
<evidence type="ECO:0000313" key="1">
    <source>
        <dbReference type="EMBL" id="VDM96717.1"/>
    </source>
</evidence>
<sequence length="68" mass="7781">MSVGQTRKLHTNLHTVFTVDSDNLRSSWVCLDVQTPNGLRHTTVHKIGCNIRPACSICQRRRFWTSLS</sequence>
<reference evidence="3" key="1">
    <citation type="submission" date="2017-02" db="UniProtKB">
        <authorList>
            <consortium name="WormBaseParasite"/>
        </authorList>
    </citation>
    <scope>IDENTIFICATION</scope>
</reference>
<evidence type="ECO:0000313" key="3">
    <source>
        <dbReference type="WBParaSite" id="TCLT_0000133401-mRNA-1"/>
    </source>
</evidence>
<proteinExistence type="predicted"/>
<accession>A0A0N5CMF5</accession>
<keyword evidence="2" id="KW-1185">Reference proteome</keyword>
<protein>
    <submittedName>
        <fullName evidence="1 3">Uncharacterized protein</fullName>
    </submittedName>
</protein>